<dbReference type="PhylomeDB" id="B8MEL5"/>
<dbReference type="HOGENOM" id="CLU_1125163_0_0_1"/>
<keyword evidence="4" id="KW-0862">Zinc</keyword>
<accession>B8MEL5</accession>
<reference evidence="7" key="1">
    <citation type="journal article" date="2015" name="Genome Announc.">
        <title>Genome sequence of the AIDS-associated pathogen Penicillium marneffei (ATCC18224) and its near taxonomic relative Talaromyces stipitatus (ATCC10500).</title>
        <authorList>
            <person name="Nierman W.C."/>
            <person name="Fedorova-Abrams N.D."/>
            <person name="Andrianopoulos A."/>
        </authorList>
    </citation>
    <scope>NUCLEOTIDE SEQUENCE [LARGE SCALE GENOMIC DNA]</scope>
    <source>
        <strain evidence="7">ATCC 10500 / CBS 375.48 / QM 6759 / NRRL 1006</strain>
    </source>
</reference>
<protein>
    <recommendedName>
        <fullName evidence="8">AC transposase</fullName>
    </recommendedName>
</protein>
<dbReference type="EMBL" id="EQ962656">
    <property type="protein sequence ID" value="EED16642.1"/>
    <property type="molecule type" value="Genomic_DNA"/>
</dbReference>
<dbReference type="GeneID" id="8103690"/>
<dbReference type="InParanoid" id="B8MEL5"/>
<evidence type="ECO:0000313" key="6">
    <source>
        <dbReference type="EMBL" id="EED16642.1"/>
    </source>
</evidence>
<keyword evidence="2" id="KW-0479">Metal-binding</keyword>
<dbReference type="GO" id="GO:0008270">
    <property type="term" value="F:zinc ion binding"/>
    <property type="evidence" value="ECO:0007669"/>
    <property type="project" value="UniProtKB-KW"/>
</dbReference>
<dbReference type="VEuPathDB" id="FungiDB:TSTA_017170"/>
<proteinExistence type="predicted"/>
<dbReference type="GO" id="GO:0005634">
    <property type="term" value="C:nucleus"/>
    <property type="evidence" value="ECO:0007669"/>
    <property type="project" value="UniProtKB-SubCell"/>
</dbReference>
<dbReference type="eggNOG" id="KOG1121">
    <property type="taxonomic scope" value="Eukaryota"/>
</dbReference>
<dbReference type="Proteomes" id="UP000001745">
    <property type="component" value="Unassembled WGS sequence"/>
</dbReference>
<dbReference type="PANTHER" id="PTHR46481">
    <property type="entry name" value="ZINC FINGER BED DOMAIN-CONTAINING PROTEIN 4"/>
    <property type="match status" value="1"/>
</dbReference>
<evidence type="ECO:0000256" key="3">
    <source>
        <dbReference type="ARBA" id="ARBA00022771"/>
    </source>
</evidence>
<comment type="subcellular location">
    <subcellularLocation>
        <location evidence="1">Nucleus</location>
    </subcellularLocation>
</comment>
<evidence type="ECO:0000256" key="5">
    <source>
        <dbReference type="ARBA" id="ARBA00023242"/>
    </source>
</evidence>
<dbReference type="SUPFAM" id="SSF53098">
    <property type="entry name" value="Ribonuclease H-like"/>
    <property type="match status" value="1"/>
</dbReference>
<name>B8MEL5_TALSN</name>
<keyword evidence="7" id="KW-1185">Reference proteome</keyword>
<evidence type="ECO:0000256" key="1">
    <source>
        <dbReference type="ARBA" id="ARBA00004123"/>
    </source>
</evidence>
<gene>
    <name evidence="6" type="ORF">TSTA_017170</name>
</gene>
<dbReference type="InterPro" id="IPR052035">
    <property type="entry name" value="ZnF_BED_domain_contain"/>
</dbReference>
<dbReference type="OrthoDB" id="3600147at2759"/>
<evidence type="ECO:0008006" key="8">
    <source>
        <dbReference type="Google" id="ProtNLM"/>
    </source>
</evidence>
<dbReference type="PANTHER" id="PTHR46481:SF10">
    <property type="entry name" value="ZINC FINGER BED DOMAIN-CONTAINING PROTEIN 39"/>
    <property type="match status" value="1"/>
</dbReference>
<organism evidence="6 7">
    <name type="scientific">Talaromyces stipitatus (strain ATCC 10500 / CBS 375.48 / QM 6759 / NRRL 1006)</name>
    <name type="common">Penicillium stipitatum</name>
    <dbReference type="NCBI Taxonomy" id="441959"/>
    <lineage>
        <taxon>Eukaryota</taxon>
        <taxon>Fungi</taxon>
        <taxon>Dikarya</taxon>
        <taxon>Ascomycota</taxon>
        <taxon>Pezizomycotina</taxon>
        <taxon>Eurotiomycetes</taxon>
        <taxon>Eurotiomycetidae</taxon>
        <taxon>Eurotiales</taxon>
        <taxon>Trichocomaceae</taxon>
        <taxon>Talaromyces</taxon>
        <taxon>Talaromyces sect. Talaromyces</taxon>
    </lineage>
</organism>
<dbReference type="RefSeq" id="XP_002483876.1">
    <property type="nucleotide sequence ID" value="XM_002483831.1"/>
</dbReference>
<keyword evidence="3" id="KW-0863">Zinc-finger</keyword>
<dbReference type="STRING" id="441959.B8MEL5"/>
<sequence length="296" mass="33685">MYEELKASAETVSFSLDVWKTSNKKYILAVICHWATEDFEDCQLVIHFGHLKGSHTGENMAKEIQEVLQNFDLEQKLVAICGDNASNNPTLCCSLHKLLKQRFVDSVQKLNLLGEDRKLMCFRGDKSFVRCLAHVLNLIAKSMLKIFKVGSHQEAKRRVDKYMEYASVALDYNVDTQWNALLKMLEIAIRERSAINCMCKEYDHFDDIIKLQGAYASIDIQIQDTARVGRKALDKYTKKMDAETLIIYSAAVLDSHIKTELLKIHLGDNAIDVINNLRVHFNEISPAPEPTLPSSC</sequence>
<evidence type="ECO:0000313" key="7">
    <source>
        <dbReference type="Proteomes" id="UP000001745"/>
    </source>
</evidence>
<evidence type="ECO:0000256" key="4">
    <source>
        <dbReference type="ARBA" id="ARBA00022833"/>
    </source>
</evidence>
<keyword evidence="5" id="KW-0539">Nucleus</keyword>
<dbReference type="AlphaFoldDB" id="B8MEL5"/>
<evidence type="ECO:0000256" key="2">
    <source>
        <dbReference type="ARBA" id="ARBA00022723"/>
    </source>
</evidence>
<dbReference type="InterPro" id="IPR012337">
    <property type="entry name" value="RNaseH-like_sf"/>
</dbReference>